<feature type="compositionally biased region" description="Polar residues" evidence="8">
    <location>
        <begin position="382"/>
        <end position="397"/>
    </location>
</feature>
<evidence type="ECO:0000256" key="8">
    <source>
        <dbReference type="SAM" id="MobiDB-lite"/>
    </source>
</evidence>
<evidence type="ECO:0000256" key="4">
    <source>
        <dbReference type="ARBA" id="ARBA00022490"/>
    </source>
</evidence>
<sequence>MGFSPETPHQAGKLIVARDRALSPIGTSVLKNALPIPPNHFRPPQQLFFALPRHTHADSSVVTVAVSHLSLTPPRRVVYIMAAAGARAQKPVGSAAWIAAEKENMAELVEQEMEEIEYPVRHEMDWLNEHMAEIFSKGQANFTDVFKTPGKMRGKTPRTARKHNLEESRMVSFMSRVVCDAVFHYTKLTGKPQPLSEIFSSSHKQVENKAISPSPFIHRVVSKTTTNSSIAPPRPKAAVDVALQPQYPDLSQNLNSFTKFNTDSGYHGMEDDDVFRSDTQPETQPSTLPTQIEEPASSSHVDISMSQQTTEDSFHSAQENVRARGETVEPANAEPTPTQERNAPAEPISRDLDTEMNDTPKAKAQPKPKVNLSSRNDELASTLRSSPTKSPGANVTKIQEPEDEDVNMEDPHKEDAVLDNFDDIGSPSDNSTPERLERVPVRKSSLSFASLPAREPLTKAMGGSRVSRTSHIDLPKINNTSGRPSYLNRLTGSHKPTQAALDDDSDGMDIDVEKESETTVRGHGSKTRNTRTTQTLHERISMLGKHQAPRPTKSISAAGGLSSAGQVAYPELPAAKVDPASQRPREPSASGAKADEDDWIKPLSSPPRPVLAKSKTADVMEKLIDTEKEQSVGKQDPRGFKQQSVEPERPKSSASIFPPLDLMAISKALLHPTFSQVEPQHQLGPLAALMGLFTSSGSSIRLDASSPDQPRVQPKDRASADKEDVDMDRPESQPRPKSSPAKPETRRTRSSTEKEQKQRQKDLEDRRREEALRQEKAREQDKQRALQQRAMQEKSSVEPEERPGTSYKPSQSVRQQSREPESSIDDSRIALPQPKQNDRRPKPTREPMQKPKPQPVSIRVGSTLSRPMPVSSSISSGAQESSAPAPVAPQSTSAPKQQGLKKKGSNASLQTASSTNSFKSSVSSQTQAQRKAQLASEKKREQEDQKARQREEQKREQERKRLTQQQQDDARRRAEAKRDRRDRAALEDPKKAAQKQAIEQRRLENARRQERQGSQQPNNEAPMSYHDKSASQSSQNSQRNDLGANRPPSRLGSSVQPYGRINPPAPNPARPPKRQPDEDAGQRAAVRKPSNVHAYGEAKRRKTEDEHNPMQQVRPPMAPPDSPLQYAQGMVRMLTTHLEQISTLGQSGMPHQAGSSVLQSGQAQRPTNAMNKFATGKIPFAEPNAVAPPAAHKAPQRAPAPAKASPKYPSGESIHLPEIATDSEDEDDSDSGMFPVPQWAQTKELERLLRIQDGMEVDSIFGPIAPFSLEETFKSDKKIKKYRDRTSSANWSGPDGLTQEEIRKDVADRQRLRLNGGWSFNPGA</sequence>
<feature type="compositionally biased region" description="Basic and acidic residues" evidence="8">
    <location>
        <begin position="743"/>
        <end position="784"/>
    </location>
</feature>
<evidence type="ECO:0000256" key="7">
    <source>
        <dbReference type="ARBA" id="ARBA00023242"/>
    </source>
</evidence>
<evidence type="ECO:0000256" key="1">
    <source>
        <dbReference type="ARBA" id="ARBA00004123"/>
    </source>
</evidence>
<feature type="region of interest" description="Disordered" evidence="8">
    <location>
        <begin position="574"/>
        <end position="657"/>
    </location>
</feature>
<feature type="region of interest" description="Disordered" evidence="8">
    <location>
        <begin position="251"/>
        <end position="441"/>
    </location>
</feature>
<dbReference type="GO" id="GO:0005634">
    <property type="term" value="C:nucleus"/>
    <property type="evidence" value="ECO:0007669"/>
    <property type="project" value="UniProtKB-SubCell"/>
</dbReference>
<accession>A0A9W9NKW3</accession>
<feature type="compositionally biased region" description="Polar residues" evidence="8">
    <location>
        <begin position="477"/>
        <end position="496"/>
    </location>
</feature>
<feature type="region of interest" description="Disordered" evidence="8">
    <location>
        <begin position="474"/>
        <end position="535"/>
    </location>
</feature>
<feature type="compositionally biased region" description="Basic and acidic residues" evidence="8">
    <location>
        <begin position="615"/>
        <end position="639"/>
    </location>
</feature>
<keyword evidence="5" id="KW-0159">Chromosome partition</keyword>
<feature type="compositionally biased region" description="Polar residues" evidence="8">
    <location>
        <begin position="277"/>
        <end position="319"/>
    </location>
</feature>
<feature type="region of interest" description="Disordered" evidence="8">
    <location>
        <begin position="698"/>
        <end position="1124"/>
    </location>
</feature>
<feature type="compositionally biased region" description="Acidic residues" evidence="8">
    <location>
        <begin position="1221"/>
        <end position="1230"/>
    </location>
</feature>
<feature type="compositionally biased region" description="Basic and acidic residues" evidence="8">
    <location>
        <begin position="713"/>
        <end position="734"/>
    </location>
</feature>
<feature type="compositionally biased region" description="Low complexity" evidence="8">
    <location>
        <begin position="871"/>
        <end position="882"/>
    </location>
</feature>
<keyword evidence="7" id="KW-0539">Nucleus</keyword>
<feature type="compositionally biased region" description="Basic and acidic residues" evidence="8">
    <location>
        <begin position="936"/>
        <end position="961"/>
    </location>
</feature>
<organism evidence="10 11">
    <name type="scientific">Penicillium chermesinum</name>
    <dbReference type="NCBI Taxonomy" id="63820"/>
    <lineage>
        <taxon>Eukaryota</taxon>
        <taxon>Fungi</taxon>
        <taxon>Dikarya</taxon>
        <taxon>Ascomycota</taxon>
        <taxon>Pezizomycotina</taxon>
        <taxon>Eurotiomycetes</taxon>
        <taxon>Eurotiomycetidae</taxon>
        <taxon>Eurotiales</taxon>
        <taxon>Aspergillaceae</taxon>
        <taxon>Penicillium</taxon>
    </lineage>
</organism>
<proteinExistence type="inferred from homology"/>
<feature type="domain" description="Inner centromere protein ARK-binding" evidence="9">
    <location>
        <begin position="1218"/>
        <end position="1273"/>
    </location>
</feature>
<feature type="compositionally biased region" description="Polar residues" evidence="8">
    <location>
        <begin position="251"/>
        <end position="264"/>
    </location>
</feature>
<name>A0A9W9NKW3_9EURO</name>
<evidence type="ECO:0000256" key="6">
    <source>
        <dbReference type="ARBA" id="ARBA00023212"/>
    </source>
</evidence>
<dbReference type="PANTHER" id="PTHR13142:SF1">
    <property type="entry name" value="INNER CENTROMERE PROTEIN"/>
    <property type="match status" value="1"/>
</dbReference>
<reference evidence="10" key="1">
    <citation type="submission" date="2022-11" db="EMBL/GenBank/DDBJ databases">
        <authorList>
            <person name="Petersen C."/>
        </authorList>
    </citation>
    <scope>NUCLEOTIDE SEQUENCE</scope>
    <source>
        <strain evidence="10">IBT 19713</strain>
    </source>
</reference>
<keyword evidence="6" id="KW-0206">Cytoskeleton</keyword>
<feature type="compositionally biased region" description="Basic and acidic residues" evidence="8">
    <location>
        <begin position="816"/>
        <end position="828"/>
    </location>
</feature>
<dbReference type="Pfam" id="PF03941">
    <property type="entry name" value="INCENP_ARK-bind"/>
    <property type="match status" value="1"/>
</dbReference>
<dbReference type="EMBL" id="JAPQKS010000007">
    <property type="protein sequence ID" value="KAJ5220493.1"/>
    <property type="molecule type" value="Genomic_DNA"/>
</dbReference>
<dbReference type="GeneID" id="83206296"/>
<evidence type="ECO:0000259" key="9">
    <source>
        <dbReference type="Pfam" id="PF03941"/>
    </source>
</evidence>
<feature type="compositionally biased region" description="Basic and acidic residues" evidence="8">
    <location>
        <begin position="836"/>
        <end position="849"/>
    </location>
</feature>
<protein>
    <recommendedName>
        <fullName evidence="9">Inner centromere protein ARK-binding domain-containing protein</fullName>
    </recommendedName>
</protein>
<feature type="region of interest" description="Disordered" evidence="8">
    <location>
        <begin position="1184"/>
        <end position="1239"/>
    </location>
</feature>
<feature type="compositionally biased region" description="Low complexity" evidence="8">
    <location>
        <begin position="910"/>
        <end position="927"/>
    </location>
</feature>
<evidence type="ECO:0000256" key="2">
    <source>
        <dbReference type="ARBA" id="ARBA00004186"/>
    </source>
</evidence>
<dbReference type="PANTHER" id="PTHR13142">
    <property type="entry name" value="INNER CENTROMERE PROTEIN"/>
    <property type="match status" value="1"/>
</dbReference>
<gene>
    <name evidence="10" type="ORF">N7468_009697</name>
</gene>
<feature type="compositionally biased region" description="Basic and acidic residues" evidence="8">
    <location>
        <begin position="791"/>
        <end position="803"/>
    </location>
</feature>
<reference evidence="10" key="2">
    <citation type="journal article" date="2023" name="IMA Fungus">
        <title>Comparative genomic study of the Penicillium genus elucidates a diverse pangenome and 15 lateral gene transfer events.</title>
        <authorList>
            <person name="Petersen C."/>
            <person name="Sorensen T."/>
            <person name="Nielsen M.R."/>
            <person name="Sondergaard T.E."/>
            <person name="Sorensen J.L."/>
            <person name="Fitzpatrick D.A."/>
            <person name="Frisvad J.C."/>
            <person name="Nielsen K.L."/>
        </authorList>
    </citation>
    <scope>NUCLEOTIDE SEQUENCE</scope>
    <source>
        <strain evidence="10">IBT 19713</strain>
    </source>
</reference>
<feature type="region of interest" description="Disordered" evidence="8">
    <location>
        <begin position="1145"/>
        <end position="1169"/>
    </location>
</feature>
<feature type="compositionally biased region" description="Basic and acidic residues" evidence="8">
    <location>
        <begin position="968"/>
        <end position="991"/>
    </location>
</feature>
<comment type="subcellular location">
    <subcellularLocation>
        <location evidence="2">Cytoplasm</location>
        <location evidence="2">Cytoskeleton</location>
        <location evidence="2">Spindle</location>
    </subcellularLocation>
    <subcellularLocation>
        <location evidence="1">Nucleus</location>
    </subcellularLocation>
</comment>
<feature type="compositionally biased region" description="Polar residues" evidence="8">
    <location>
        <begin position="1153"/>
        <end position="1169"/>
    </location>
</feature>
<feature type="compositionally biased region" description="Basic and acidic residues" evidence="8">
    <location>
        <begin position="998"/>
        <end position="1011"/>
    </location>
</feature>
<evidence type="ECO:0000313" key="11">
    <source>
        <dbReference type="Proteomes" id="UP001150941"/>
    </source>
</evidence>
<feature type="compositionally biased region" description="Basic and acidic residues" evidence="8">
    <location>
        <begin position="1096"/>
        <end position="1108"/>
    </location>
</feature>
<dbReference type="GO" id="GO:0007059">
    <property type="term" value="P:chromosome segregation"/>
    <property type="evidence" value="ECO:0007669"/>
    <property type="project" value="UniProtKB-KW"/>
</dbReference>
<feature type="compositionally biased region" description="Basic and acidic residues" evidence="8">
    <location>
        <begin position="511"/>
        <end position="520"/>
    </location>
</feature>
<evidence type="ECO:0000313" key="10">
    <source>
        <dbReference type="EMBL" id="KAJ5220493.1"/>
    </source>
</evidence>
<comment type="similarity">
    <text evidence="3">Belongs to the INCENP family.</text>
</comment>
<keyword evidence="11" id="KW-1185">Reference proteome</keyword>
<dbReference type="Proteomes" id="UP001150941">
    <property type="component" value="Unassembled WGS sequence"/>
</dbReference>
<dbReference type="GO" id="GO:0005819">
    <property type="term" value="C:spindle"/>
    <property type="evidence" value="ECO:0007669"/>
    <property type="project" value="UniProtKB-SubCell"/>
</dbReference>
<dbReference type="RefSeq" id="XP_058327323.1">
    <property type="nucleotide sequence ID" value="XM_058478993.1"/>
</dbReference>
<dbReference type="OrthoDB" id="6123at2759"/>
<evidence type="ECO:0000256" key="5">
    <source>
        <dbReference type="ARBA" id="ARBA00022829"/>
    </source>
</evidence>
<feature type="compositionally biased region" description="Basic and acidic residues" evidence="8">
    <location>
        <begin position="348"/>
        <end position="361"/>
    </location>
</feature>
<dbReference type="Gene3D" id="6.10.250.2990">
    <property type="match status" value="1"/>
</dbReference>
<dbReference type="InterPro" id="IPR005635">
    <property type="entry name" value="Inner_centromere_prot_ARK-bd"/>
</dbReference>
<evidence type="ECO:0000256" key="3">
    <source>
        <dbReference type="ARBA" id="ARBA00010042"/>
    </source>
</evidence>
<comment type="caution">
    <text evidence="10">The sequence shown here is derived from an EMBL/GenBank/DDBJ whole genome shotgun (WGS) entry which is preliminary data.</text>
</comment>
<keyword evidence="4" id="KW-0963">Cytoplasm</keyword>
<feature type="compositionally biased region" description="Low complexity" evidence="8">
    <location>
        <begin position="1187"/>
        <end position="1209"/>
    </location>
</feature>
<feature type="compositionally biased region" description="Polar residues" evidence="8">
    <location>
        <begin position="1012"/>
        <end position="1021"/>
    </location>
</feature>
<feature type="compositionally biased region" description="Acidic residues" evidence="8">
    <location>
        <begin position="501"/>
        <end position="510"/>
    </location>
</feature>